<evidence type="ECO:0000313" key="5">
    <source>
        <dbReference type="EMBL" id="AWK04504.1"/>
    </source>
</evidence>
<feature type="signal peptide" evidence="2">
    <location>
        <begin position="1"/>
        <end position="22"/>
    </location>
</feature>
<evidence type="ECO:0000313" key="6">
    <source>
        <dbReference type="Proteomes" id="UP000245250"/>
    </source>
</evidence>
<dbReference type="InterPro" id="IPR026444">
    <property type="entry name" value="Secre_tail"/>
</dbReference>
<organism evidence="5 6">
    <name type="scientific">Flavobacterium crocinum</name>
    <dbReference type="NCBI Taxonomy" id="2183896"/>
    <lineage>
        <taxon>Bacteria</taxon>
        <taxon>Pseudomonadati</taxon>
        <taxon>Bacteroidota</taxon>
        <taxon>Flavobacteriia</taxon>
        <taxon>Flavobacteriales</taxon>
        <taxon>Flavobacteriaceae</taxon>
        <taxon>Flavobacterium</taxon>
    </lineage>
</organism>
<dbReference type="OrthoDB" id="2582440at2"/>
<evidence type="ECO:0000259" key="4">
    <source>
        <dbReference type="Pfam" id="PF26628"/>
    </source>
</evidence>
<reference evidence="5 6" key="1">
    <citation type="submission" date="2018-05" db="EMBL/GenBank/DDBJ databases">
        <title>Genome sequencing of Flavobacterium sp. HYN0056.</title>
        <authorList>
            <person name="Yi H."/>
            <person name="Baek C."/>
        </authorList>
    </citation>
    <scope>NUCLEOTIDE SEQUENCE [LARGE SCALE GENOMIC DNA]</scope>
    <source>
        <strain evidence="5 6">HYN0056</strain>
    </source>
</reference>
<keyword evidence="1 2" id="KW-0732">Signal</keyword>
<feature type="domain" description="Secretion system C-terminal sorting" evidence="3">
    <location>
        <begin position="579"/>
        <end position="654"/>
    </location>
</feature>
<dbReference type="Pfam" id="PF18962">
    <property type="entry name" value="Por_Secre_tail"/>
    <property type="match status" value="1"/>
</dbReference>
<sequence length="655" mass="73802">MNKRIFLLVNLAAFLIANTAFSQEKVLPGAVSEPFFWLKSRNTGENYYWESLINNKEAKVPIKKHNGAAFNFNPSIVIDTSQDSLIVPLGSDSKRRQTLFMVYKVKDSLKEQFLWTINDPQRIISAATNKRLVDLKKYSYQSYQEKIKPHKANIHFFQQNVTDSVAKMSSLTIGQKSKMEKLPPEDFKGNISEILIYNRVLSGLETQKAASYLAIKYGISLSQFDNKNYLNSQGQTIWDVEKHKGFNSSITAVGRDDASGLLQLKSNNMIEEGLMTFELKSKSNTVPNNYFAFWSDNGKNLLVKKQEQGEPIGVSREWQLDYSNPGDLSLDWTFNPAFIKGTLPKDTYYWLLVDYSGKGTYDENDSEYIRLGSTSGTEKLVLKDFDWNKHKSGTAKFTLKVAPQMFSRVWITEALCGISGSGELNYTIEGGEAPFTVTVKKEGSDAVVKQWNQAAKSQTGVQLSSGTYDYIVKDKNGNLYSETVFVADKEGTFPNLKSEYLLTDGNALLLDASKDLPTGNYQYQWFYEGNFIDDNSKILIDQPGNYEIRIINGQECKTSKIIAVATDGKEFKDSSILILYPNPTIDGKFAIAMQFPKKTDATISIYSVTGSLLNEKKYNQIETFLHEDNIKAPSGMYLVKVSSDFGSKTFKVIVK</sequence>
<dbReference type="EMBL" id="CP029255">
    <property type="protein sequence ID" value="AWK04504.1"/>
    <property type="molecule type" value="Genomic_DNA"/>
</dbReference>
<evidence type="ECO:0000256" key="2">
    <source>
        <dbReference type="SAM" id="SignalP"/>
    </source>
</evidence>
<feature type="chain" id="PRO_5015566544" evidence="2">
    <location>
        <begin position="23"/>
        <end position="655"/>
    </location>
</feature>
<proteinExistence type="predicted"/>
<keyword evidence="6" id="KW-1185">Reference proteome</keyword>
<name>A0A2S1YKA3_9FLAO</name>
<dbReference type="InterPro" id="IPR058515">
    <property type="entry name" value="DUF8202"/>
</dbReference>
<dbReference type="KEGG" id="fcr:HYN56_09775"/>
<evidence type="ECO:0000259" key="3">
    <source>
        <dbReference type="Pfam" id="PF18962"/>
    </source>
</evidence>
<protein>
    <submittedName>
        <fullName evidence="5">Uncharacterized protein</fullName>
    </submittedName>
</protein>
<gene>
    <name evidence="5" type="ORF">HYN56_09775</name>
</gene>
<dbReference type="RefSeq" id="WP_109192003.1">
    <property type="nucleotide sequence ID" value="NZ_CP029255.1"/>
</dbReference>
<dbReference type="Proteomes" id="UP000245250">
    <property type="component" value="Chromosome"/>
</dbReference>
<evidence type="ECO:0000256" key="1">
    <source>
        <dbReference type="ARBA" id="ARBA00022729"/>
    </source>
</evidence>
<accession>A0A2S1YKA3</accession>
<dbReference type="NCBIfam" id="TIGR04183">
    <property type="entry name" value="Por_Secre_tail"/>
    <property type="match status" value="1"/>
</dbReference>
<dbReference type="AlphaFoldDB" id="A0A2S1YKA3"/>
<feature type="domain" description="DUF8202" evidence="4">
    <location>
        <begin position="205"/>
        <end position="374"/>
    </location>
</feature>
<dbReference type="Pfam" id="PF26628">
    <property type="entry name" value="DUF8202"/>
    <property type="match status" value="1"/>
</dbReference>